<organism evidence="1 2">
    <name type="scientific">Ectopseudomonas oleovorans</name>
    <name type="common">Pseudomonas oleovorans</name>
    <dbReference type="NCBI Taxonomy" id="301"/>
    <lineage>
        <taxon>Bacteria</taxon>
        <taxon>Pseudomonadati</taxon>
        <taxon>Pseudomonadota</taxon>
        <taxon>Gammaproteobacteria</taxon>
        <taxon>Pseudomonadales</taxon>
        <taxon>Pseudomonadaceae</taxon>
        <taxon>Ectopseudomonas</taxon>
    </lineage>
</organism>
<dbReference type="AlphaFoldDB" id="A0A427H8H5"/>
<protein>
    <submittedName>
        <fullName evidence="1">XRE family transcriptional regulator</fullName>
    </submittedName>
</protein>
<comment type="caution">
    <text evidence="1">The sequence shown here is derived from an EMBL/GenBank/DDBJ whole genome shotgun (WGS) entry which is preliminary data.</text>
</comment>
<reference evidence="1 2" key="1">
    <citation type="submission" date="2018-10" db="EMBL/GenBank/DDBJ databases">
        <title>Transmission dynamics of multidrug resistant bacteria on intensive care unit surfaces.</title>
        <authorList>
            <person name="D'Souza A.W."/>
            <person name="Potter R.F."/>
            <person name="Wallace M."/>
            <person name="Shupe A."/>
            <person name="Patel S."/>
            <person name="Sun S."/>
            <person name="Gul D."/>
            <person name="Kwon J.H."/>
            <person name="Andleeb S."/>
            <person name="Burnham C.-A.D."/>
            <person name="Dantas G."/>
        </authorList>
    </citation>
    <scope>NUCLEOTIDE SEQUENCE [LARGE SCALE GENOMIC DNA]</scope>
    <source>
        <strain evidence="1 2">PO_271</strain>
    </source>
</reference>
<dbReference type="SUPFAM" id="SSF47413">
    <property type="entry name" value="lambda repressor-like DNA-binding domains"/>
    <property type="match status" value="1"/>
</dbReference>
<dbReference type="Proteomes" id="UP000272833">
    <property type="component" value="Unassembled WGS sequence"/>
</dbReference>
<accession>A0A427H8H5</accession>
<name>A0A427H8H5_ECTOL</name>
<dbReference type="Gene3D" id="1.10.260.40">
    <property type="entry name" value="lambda repressor-like DNA-binding domains"/>
    <property type="match status" value="1"/>
</dbReference>
<dbReference type="GO" id="GO:0003677">
    <property type="term" value="F:DNA binding"/>
    <property type="evidence" value="ECO:0007669"/>
    <property type="project" value="InterPro"/>
</dbReference>
<sequence>MNAQETLESIEIAATIGQRMRAARQALNLSQLSAARQLGYANSSKLAKIEFGMGDWGRASRNVQLWVIERAACLYGVSADYLFGLCDNPAGLDWIKTQELDEVCHDLIRNEECREAEARELIVLAARLQRASDLMAGISAAVGQMSRAMRLVEQNETWQDTRGGSRLASACERIASTAHTAGPHIHRARPAARQLRLELRKIP</sequence>
<gene>
    <name evidence="1" type="ORF">EGJ44_20790</name>
</gene>
<dbReference type="CDD" id="cd00093">
    <property type="entry name" value="HTH_XRE"/>
    <property type="match status" value="1"/>
</dbReference>
<proteinExistence type="predicted"/>
<dbReference type="InterPro" id="IPR001387">
    <property type="entry name" value="Cro/C1-type_HTH"/>
</dbReference>
<dbReference type="RefSeq" id="WP_125875115.1">
    <property type="nucleotide sequence ID" value="NZ_RHRS01000085.1"/>
</dbReference>
<dbReference type="InterPro" id="IPR010982">
    <property type="entry name" value="Lambda_DNA-bd_dom_sf"/>
</dbReference>
<evidence type="ECO:0000313" key="2">
    <source>
        <dbReference type="Proteomes" id="UP000272833"/>
    </source>
</evidence>
<evidence type="ECO:0000313" key="1">
    <source>
        <dbReference type="EMBL" id="RRW29105.1"/>
    </source>
</evidence>
<dbReference type="EMBL" id="RHRS01000085">
    <property type="protein sequence ID" value="RRW29105.1"/>
    <property type="molecule type" value="Genomic_DNA"/>
</dbReference>